<dbReference type="AlphaFoldDB" id="A0A8H5KD80"/>
<comment type="caution">
    <text evidence="1">The sequence shown here is derived from an EMBL/GenBank/DDBJ whole genome shotgun (WGS) entry which is preliminary data.</text>
</comment>
<name>A0A8H5KD80_9HYPO</name>
<evidence type="ECO:0000313" key="1">
    <source>
        <dbReference type="EMBL" id="KAF5571007.1"/>
    </source>
</evidence>
<dbReference type="Proteomes" id="UP000582016">
    <property type="component" value="Unassembled WGS sequence"/>
</dbReference>
<sequence>MSSVYFKTVTDEKKDTKKSKVAKALSQLPVTSGSRWGAEHLKACHVVVNSKVGDSLPVLNSYHHTIRETFKPGKENAQIAAFIKDLAPEYRNMRQHALVREPEVGATLARFWTALRDVKTMKSDEEEQQPIQGSFTSEQRPAAHLPVEVYTVELAFAAINHTLLYTQNPSSEMPVEIRQQERCFIQIGNKRITAIDDGGLTLIVDDGEKTEKSVVLLEAKRRLDVCDEANRPFVSDELLGQMTCEAIAARSSRQGDNERNDMIIVNTTQQYMCFFHFIITADHLRDIEYGRIPGQAIKVTATHWFNLERPPDRECIVKNVLQLAEYMSPVLEK</sequence>
<organism evidence="1 2">
    <name type="scientific">Fusarium phyllophilum</name>
    <dbReference type="NCBI Taxonomy" id="47803"/>
    <lineage>
        <taxon>Eukaryota</taxon>
        <taxon>Fungi</taxon>
        <taxon>Dikarya</taxon>
        <taxon>Ascomycota</taxon>
        <taxon>Pezizomycotina</taxon>
        <taxon>Sordariomycetes</taxon>
        <taxon>Hypocreomycetidae</taxon>
        <taxon>Hypocreales</taxon>
        <taxon>Nectriaceae</taxon>
        <taxon>Fusarium</taxon>
        <taxon>Fusarium fujikuroi species complex</taxon>
    </lineage>
</organism>
<keyword evidence="2" id="KW-1185">Reference proteome</keyword>
<reference evidence="1 2" key="1">
    <citation type="submission" date="2020-05" db="EMBL/GenBank/DDBJ databases">
        <title>Identification and distribution of gene clusters putatively required for synthesis of sphingolipid metabolism inhibitors in phylogenetically diverse species of the filamentous fungus Fusarium.</title>
        <authorList>
            <person name="Kim H.-S."/>
            <person name="Busman M."/>
            <person name="Brown D.W."/>
            <person name="Divon H."/>
            <person name="Uhlig S."/>
            <person name="Proctor R.H."/>
        </authorList>
    </citation>
    <scope>NUCLEOTIDE SEQUENCE [LARGE SCALE GENOMIC DNA]</scope>
    <source>
        <strain evidence="1 2">NRRL 13617</strain>
    </source>
</reference>
<evidence type="ECO:0000313" key="2">
    <source>
        <dbReference type="Proteomes" id="UP000582016"/>
    </source>
</evidence>
<protein>
    <submittedName>
        <fullName evidence="1">Uncharacterized protein</fullName>
    </submittedName>
</protein>
<accession>A0A8H5KD80</accession>
<dbReference type="EMBL" id="JAAOAQ010000022">
    <property type="protein sequence ID" value="KAF5571007.1"/>
    <property type="molecule type" value="Genomic_DNA"/>
</dbReference>
<dbReference type="OrthoDB" id="4646997at2759"/>
<gene>
    <name evidence="1" type="ORF">FPHYL_765</name>
</gene>
<proteinExistence type="predicted"/>